<dbReference type="CDD" id="cd14798">
    <property type="entry name" value="RX-CC_like"/>
    <property type="match status" value="1"/>
</dbReference>
<dbReference type="InterPro" id="IPR058922">
    <property type="entry name" value="WHD_DRP"/>
</dbReference>
<dbReference type="InterPro" id="IPR042197">
    <property type="entry name" value="Apaf_helical"/>
</dbReference>
<dbReference type="GO" id="GO:0043531">
    <property type="term" value="F:ADP binding"/>
    <property type="evidence" value="ECO:0007669"/>
    <property type="project" value="InterPro"/>
</dbReference>
<accession>A0A3L6QLP6</accession>
<dbReference type="Pfam" id="PF00931">
    <property type="entry name" value="NB-ARC"/>
    <property type="match status" value="1"/>
</dbReference>
<evidence type="ECO:0000256" key="6">
    <source>
        <dbReference type="ARBA" id="ARBA00023054"/>
    </source>
</evidence>
<dbReference type="Gene3D" id="1.20.5.4130">
    <property type="match status" value="1"/>
</dbReference>
<dbReference type="InterPro" id="IPR041118">
    <property type="entry name" value="Rx_N"/>
</dbReference>
<dbReference type="GO" id="GO:0042742">
    <property type="term" value="P:defense response to bacterium"/>
    <property type="evidence" value="ECO:0007669"/>
    <property type="project" value="UniProtKB-ARBA"/>
</dbReference>
<dbReference type="PANTHER" id="PTHR23155:SF1001">
    <property type="entry name" value="OS07G0599100 PROTEIN"/>
    <property type="match status" value="1"/>
</dbReference>
<dbReference type="SUPFAM" id="SSF52058">
    <property type="entry name" value="L domain-like"/>
    <property type="match status" value="1"/>
</dbReference>
<dbReference type="OrthoDB" id="619303at2759"/>
<dbReference type="InterPro" id="IPR036388">
    <property type="entry name" value="WH-like_DNA-bd_sf"/>
</dbReference>
<dbReference type="InterPro" id="IPR038005">
    <property type="entry name" value="RX-like_CC"/>
</dbReference>
<dbReference type="PANTHER" id="PTHR23155">
    <property type="entry name" value="DISEASE RESISTANCE PROTEIN RP"/>
    <property type="match status" value="1"/>
</dbReference>
<evidence type="ECO:0000313" key="11">
    <source>
        <dbReference type="EMBL" id="RLM84777.1"/>
    </source>
</evidence>
<dbReference type="PRINTS" id="PR00364">
    <property type="entry name" value="DISEASERSIST"/>
</dbReference>
<dbReference type="Pfam" id="PF23598">
    <property type="entry name" value="LRR_14"/>
    <property type="match status" value="1"/>
</dbReference>
<evidence type="ECO:0000259" key="9">
    <source>
        <dbReference type="Pfam" id="PF23559"/>
    </source>
</evidence>
<dbReference type="AlphaFoldDB" id="A0A3L6QLP6"/>
<evidence type="ECO:0008006" key="13">
    <source>
        <dbReference type="Google" id="ProtNLM"/>
    </source>
</evidence>
<evidence type="ECO:0000259" key="10">
    <source>
        <dbReference type="Pfam" id="PF23598"/>
    </source>
</evidence>
<dbReference type="InterPro" id="IPR055414">
    <property type="entry name" value="LRR_R13L4/SHOC2-like"/>
</dbReference>
<dbReference type="GO" id="GO:0002758">
    <property type="term" value="P:innate immune response-activating signaling pathway"/>
    <property type="evidence" value="ECO:0007669"/>
    <property type="project" value="UniProtKB-ARBA"/>
</dbReference>
<dbReference type="GO" id="GO:0009626">
    <property type="term" value="P:plant-type hypersensitive response"/>
    <property type="evidence" value="ECO:0007669"/>
    <property type="project" value="UniProtKB-ARBA"/>
</dbReference>
<protein>
    <recommendedName>
        <fullName evidence="13">Disease resistance protein RPM1-like</fullName>
    </recommendedName>
</protein>
<keyword evidence="5" id="KW-0611">Plant defense</keyword>
<gene>
    <name evidence="11" type="ORF">C2845_PM04G31650</name>
</gene>
<sequence length="827" mass="93816">MEHAVVSAAEGSIHTLLGKLGTILIQQAQLVGGVQGQLQYLKDELESMMAFLQDLSEKDEHRRQVKIWMKQVREVAYDVEDCIDGFKHHIGNSSNNYGRGSAAFFHRITQLLRTIRVRHQIARQIRELKTRATNISDRNSSHIMSGASGNCIATYCTPANLFNLDARISALFPERNQLVGIEPRQDNIFRWLMEEHTQQLRVISLIGFGGLGKTTLAMTAYQSLSATSACFKYQAFATVSQKFDVKMLMSDILRQIIQPCYYPGRVRTGEAPIEDPLKGMENWDVGQLANMLRQQLENKNISAWEGIRFSLPDSNNGSRILVTTRIKAVAYSCCCHEYDRVYEIEPLTDHESRDLFFKRIFGGAANCPENLKEISAKILRKCGGTPLAIVSIAGLLGSKPGHSIEQWEKVYGSLGSELETSPSLEKLKEILELSYNDLPYRLKTCFLYLSIYPEDHNIRRKSLLRRWIAEHFVTEKRGLSVFEVAESYFDELVNRSTIQPVDVSITGKVKTFRVHDVMLEIIVSKSIEKNFVTLVGDQHTSVPQEKIRRLSVHSGGVVREISTREMLSHVRSLSIFSNGEILQFGWMKVVKILDLEGCEFVRNKDLKNVCRLFQLEYLSLRKTRIMELPTKIGNLQKLGTLDIRQTSIKHLPHGITNLARLENLLGGRRSYNHDGLWPISKFWGATVPNKLGNLVSLTTLAQIEITDVTSRYISELGKLSQLRKLGVMMFVDDDNSWASLICALEKLSSSLCSLLLWQRDGAINFNSLDSLSRTPVFMKSNSTEDAMRNLMIEAEENLNKPTVTIKAKQWITEESRYRNVQLTNQSA</sequence>
<keyword evidence="2" id="KW-0433">Leucine-rich repeat</keyword>
<evidence type="ECO:0000259" key="7">
    <source>
        <dbReference type="Pfam" id="PF00931"/>
    </source>
</evidence>
<feature type="domain" description="NB-ARC" evidence="7">
    <location>
        <begin position="185"/>
        <end position="361"/>
    </location>
</feature>
<feature type="domain" description="Disease resistance R13L4/SHOC-2-like LRR" evidence="10">
    <location>
        <begin position="569"/>
        <end position="764"/>
    </location>
</feature>
<evidence type="ECO:0000259" key="8">
    <source>
        <dbReference type="Pfam" id="PF18052"/>
    </source>
</evidence>
<dbReference type="STRING" id="4540.A0A3L6QLP6"/>
<feature type="domain" description="Disease resistance N-terminal" evidence="8">
    <location>
        <begin position="13"/>
        <end position="96"/>
    </location>
</feature>
<name>A0A3L6QLP6_PANMI</name>
<dbReference type="InterPro" id="IPR044974">
    <property type="entry name" value="Disease_R_plants"/>
</dbReference>
<evidence type="ECO:0000256" key="5">
    <source>
        <dbReference type="ARBA" id="ARBA00022821"/>
    </source>
</evidence>
<dbReference type="Pfam" id="PF18052">
    <property type="entry name" value="Rx_N"/>
    <property type="match status" value="1"/>
</dbReference>
<dbReference type="Gene3D" id="1.10.10.10">
    <property type="entry name" value="Winged helix-like DNA-binding domain superfamily/Winged helix DNA-binding domain"/>
    <property type="match status" value="1"/>
</dbReference>
<dbReference type="SUPFAM" id="SSF52540">
    <property type="entry name" value="P-loop containing nucleoside triphosphate hydrolases"/>
    <property type="match status" value="1"/>
</dbReference>
<keyword evidence="4" id="KW-0547">Nucleotide-binding</keyword>
<reference evidence="12" key="1">
    <citation type="journal article" date="2019" name="Nat. Commun.">
        <title>The genome of broomcorn millet.</title>
        <authorList>
            <person name="Zou C."/>
            <person name="Miki D."/>
            <person name="Li D."/>
            <person name="Tang Q."/>
            <person name="Xiao L."/>
            <person name="Rajput S."/>
            <person name="Deng P."/>
            <person name="Jia W."/>
            <person name="Huang R."/>
            <person name="Zhang M."/>
            <person name="Sun Y."/>
            <person name="Hu J."/>
            <person name="Fu X."/>
            <person name="Schnable P.S."/>
            <person name="Li F."/>
            <person name="Zhang H."/>
            <person name="Feng B."/>
            <person name="Zhu X."/>
            <person name="Liu R."/>
            <person name="Schnable J.C."/>
            <person name="Zhu J.-K."/>
            <person name="Zhang H."/>
        </authorList>
    </citation>
    <scope>NUCLEOTIDE SEQUENCE [LARGE SCALE GENOMIC DNA]</scope>
</reference>
<dbReference type="InterPro" id="IPR032675">
    <property type="entry name" value="LRR_dom_sf"/>
</dbReference>
<evidence type="ECO:0000256" key="3">
    <source>
        <dbReference type="ARBA" id="ARBA00022737"/>
    </source>
</evidence>
<evidence type="ECO:0000256" key="4">
    <source>
        <dbReference type="ARBA" id="ARBA00022741"/>
    </source>
</evidence>
<dbReference type="InterPro" id="IPR002182">
    <property type="entry name" value="NB-ARC"/>
</dbReference>
<organism evidence="11 12">
    <name type="scientific">Panicum miliaceum</name>
    <name type="common">Proso millet</name>
    <name type="synonym">Broomcorn millet</name>
    <dbReference type="NCBI Taxonomy" id="4540"/>
    <lineage>
        <taxon>Eukaryota</taxon>
        <taxon>Viridiplantae</taxon>
        <taxon>Streptophyta</taxon>
        <taxon>Embryophyta</taxon>
        <taxon>Tracheophyta</taxon>
        <taxon>Spermatophyta</taxon>
        <taxon>Magnoliopsida</taxon>
        <taxon>Liliopsida</taxon>
        <taxon>Poales</taxon>
        <taxon>Poaceae</taxon>
        <taxon>PACMAD clade</taxon>
        <taxon>Panicoideae</taxon>
        <taxon>Panicodae</taxon>
        <taxon>Paniceae</taxon>
        <taxon>Panicinae</taxon>
        <taxon>Panicum</taxon>
        <taxon>Panicum sect. Panicum</taxon>
    </lineage>
</organism>
<dbReference type="FunFam" id="1.10.10.10:FF:000322">
    <property type="entry name" value="Probable disease resistance protein At1g63360"/>
    <property type="match status" value="1"/>
</dbReference>
<evidence type="ECO:0000256" key="1">
    <source>
        <dbReference type="ARBA" id="ARBA00008894"/>
    </source>
</evidence>
<evidence type="ECO:0000256" key="2">
    <source>
        <dbReference type="ARBA" id="ARBA00022614"/>
    </source>
</evidence>
<feature type="domain" description="Disease resistance protein winged helix" evidence="9">
    <location>
        <begin position="451"/>
        <end position="522"/>
    </location>
</feature>
<comment type="caution">
    <text evidence="11">The sequence shown here is derived from an EMBL/GenBank/DDBJ whole genome shotgun (WGS) entry which is preliminary data.</text>
</comment>
<keyword evidence="6" id="KW-0175">Coiled coil</keyword>
<evidence type="ECO:0000313" key="12">
    <source>
        <dbReference type="Proteomes" id="UP000275267"/>
    </source>
</evidence>
<dbReference type="InterPro" id="IPR027417">
    <property type="entry name" value="P-loop_NTPase"/>
</dbReference>
<dbReference type="Gene3D" id="3.40.50.300">
    <property type="entry name" value="P-loop containing nucleotide triphosphate hydrolases"/>
    <property type="match status" value="1"/>
</dbReference>
<dbReference type="Gene3D" id="3.80.10.10">
    <property type="entry name" value="Ribonuclease Inhibitor"/>
    <property type="match status" value="1"/>
</dbReference>
<dbReference type="Pfam" id="PF23559">
    <property type="entry name" value="WHD_DRP"/>
    <property type="match status" value="1"/>
</dbReference>
<proteinExistence type="inferred from homology"/>
<dbReference type="Gene3D" id="1.10.8.430">
    <property type="entry name" value="Helical domain of apoptotic protease-activating factors"/>
    <property type="match status" value="1"/>
</dbReference>
<keyword evidence="12" id="KW-1185">Reference proteome</keyword>
<dbReference type="Proteomes" id="UP000275267">
    <property type="component" value="Unassembled WGS sequence"/>
</dbReference>
<keyword evidence="3" id="KW-0677">Repeat</keyword>
<dbReference type="EMBL" id="PQIB02000011">
    <property type="protein sequence ID" value="RLM84777.1"/>
    <property type="molecule type" value="Genomic_DNA"/>
</dbReference>
<comment type="similarity">
    <text evidence="1">Belongs to the disease resistance NB-LRR family.</text>
</comment>